<sequence>MWLLQSKSEVMNAFEVKNSGCPHSVNTRRTDPWHHQNRIPRNAEFSWNKTSLQLGIARSTVQTIVRHELKLKSYLWPASGPGLNPMNFSI</sequence>
<dbReference type="PANTHER" id="PTHR46068">
    <property type="entry name" value="PROTEIN CBG27172"/>
    <property type="match status" value="1"/>
</dbReference>
<evidence type="ECO:0000313" key="1">
    <source>
        <dbReference type="EnsemblMetazoa" id="CJA24397.1"/>
    </source>
</evidence>
<evidence type="ECO:0000313" key="2">
    <source>
        <dbReference type="Proteomes" id="UP000005237"/>
    </source>
</evidence>
<dbReference type="AlphaFoldDB" id="A0A8R1E5V1"/>
<name>A0A8R1E5V1_CAEJA</name>
<protein>
    <submittedName>
        <fullName evidence="1">Uncharacterized protein</fullName>
    </submittedName>
</protein>
<accession>A0A8R1E5V1</accession>
<reference evidence="2" key="1">
    <citation type="submission" date="2010-08" db="EMBL/GenBank/DDBJ databases">
        <authorList>
            <consortium name="Caenorhabditis japonica Sequencing Consortium"/>
            <person name="Wilson R.K."/>
        </authorList>
    </citation>
    <scope>NUCLEOTIDE SEQUENCE [LARGE SCALE GENOMIC DNA]</scope>
    <source>
        <strain evidence="2">DF5081</strain>
    </source>
</reference>
<proteinExistence type="predicted"/>
<organism evidence="1 2">
    <name type="scientific">Caenorhabditis japonica</name>
    <dbReference type="NCBI Taxonomy" id="281687"/>
    <lineage>
        <taxon>Eukaryota</taxon>
        <taxon>Metazoa</taxon>
        <taxon>Ecdysozoa</taxon>
        <taxon>Nematoda</taxon>
        <taxon>Chromadorea</taxon>
        <taxon>Rhabditida</taxon>
        <taxon>Rhabditina</taxon>
        <taxon>Rhabditomorpha</taxon>
        <taxon>Rhabditoidea</taxon>
        <taxon>Rhabditidae</taxon>
        <taxon>Peloderinae</taxon>
        <taxon>Caenorhabditis</taxon>
    </lineage>
</organism>
<dbReference type="PANTHER" id="PTHR46068:SF1">
    <property type="entry name" value="TRANSPOSASE IS30-LIKE HTH DOMAIN-CONTAINING PROTEIN"/>
    <property type="match status" value="1"/>
</dbReference>
<keyword evidence="2" id="KW-1185">Reference proteome</keyword>
<dbReference type="Proteomes" id="UP000005237">
    <property type="component" value="Unassembled WGS sequence"/>
</dbReference>
<dbReference type="EnsemblMetazoa" id="CJA24397.1">
    <property type="protein sequence ID" value="CJA24397.1"/>
    <property type="gene ID" value="WBGene00179969"/>
</dbReference>
<reference evidence="1" key="2">
    <citation type="submission" date="2022-06" db="UniProtKB">
        <authorList>
            <consortium name="EnsemblMetazoa"/>
        </authorList>
    </citation>
    <scope>IDENTIFICATION</scope>
    <source>
        <strain evidence="1">DF5081</strain>
    </source>
</reference>